<sequence>MVSLICWTIKAPCDRSSLKVSSCIFLRSWIDPHWKKINNSISTLVDLVDSQHEEEKKISKSKNLKKFSFKKRNSLKTTSECERDLEVMV</sequence>
<accession>A0A3M7RE76</accession>
<name>A0A3M7RE76_BRAPC</name>
<reference evidence="1 2" key="1">
    <citation type="journal article" date="2018" name="Sci. Rep.">
        <title>Genomic signatures of local adaptation to the degree of environmental predictability in rotifers.</title>
        <authorList>
            <person name="Franch-Gras L."/>
            <person name="Hahn C."/>
            <person name="Garcia-Roger E.M."/>
            <person name="Carmona M.J."/>
            <person name="Serra M."/>
            <person name="Gomez A."/>
        </authorList>
    </citation>
    <scope>NUCLEOTIDE SEQUENCE [LARGE SCALE GENOMIC DNA]</scope>
    <source>
        <strain evidence="1">HYR1</strain>
    </source>
</reference>
<proteinExistence type="predicted"/>
<protein>
    <submittedName>
        <fullName evidence="1">Uncharacterized protein</fullName>
    </submittedName>
</protein>
<organism evidence="1 2">
    <name type="scientific">Brachionus plicatilis</name>
    <name type="common">Marine rotifer</name>
    <name type="synonym">Brachionus muelleri</name>
    <dbReference type="NCBI Taxonomy" id="10195"/>
    <lineage>
        <taxon>Eukaryota</taxon>
        <taxon>Metazoa</taxon>
        <taxon>Spiralia</taxon>
        <taxon>Gnathifera</taxon>
        <taxon>Rotifera</taxon>
        <taxon>Eurotatoria</taxon>
        <taxon>Monogononta</taxon>
        <taxon>Pseudotrocha</taxon>
        <taxon>Ploima</taxon>
        <taxon>Brachionidae</taxon>
        <taxon>Brachionus</taxon>
    </lineage>
</organism>
<comment type="caution">
    <text evidence="1">The sequence shown here is derived from an EMBL/GenBank/DDBJ whole genome shotgun (WGS) entry which is preliminary data.</text>
</comment>
<dbReference type="Proteomes" id="UP000276133">
    <property type="component" value="Unassembled WGS sequence"/>
</dbReference>
<evidence type="ECO:0000313" key="1">
    <source>
        <dbReference type="EMBL" id="RNA21830.1"/>
    </source>
</evidence>
<keyword evidence="2" id="KW-1185">Reference proteome</keyword>
<dbReference type="AlphaFoldDB" id="A0A3M7RE76"/>
<gene>
    <name evidence="1" type="ORF">BpHYR1_040472</name>
</gene>
<evidence type="ECO:0000313" key="2">
    <source>
        <dbReference type="Proteomes" id="UP000276133"/>
    </source>
</evidence>
<dbReference type="EMBL" id="REGN01003593">
    <property type="protein sequence ID" value="RNA21830.1"/>
    <property type="molecule type" value="Genomic_DNA"/>
</dbReference>